<dbReference type="GeneID" id="26247576"/>
<name>A0A7D5UWH9_9HYPO</name>
<keyword evidence="2" id="KW-1185">Reference proteome</keyword>
<dbReference type="AlphaFoldDB" id="A0A7D5UWH9"/>
<dbReference type="OrthoDB" id="4500473at2759"/>
<proteinExistence type="predicted"/>
<dbReference type="Proteomes" id="UP000510686">
    <property type="component" value="Chromosome 2"/>
</dbReference>
<accession>A0A7D5UWH9</accession>
<sequence>MSNDMRSKLVWEFKEVRGETTIFGLDYIEHICTNRHVLAYIKEKLTKFSELTGWLGPRLYIVTGVRVAIKARLKSQEDTAISARATASGDGGQSGVPFRGGANLAFGADNHQTTANARATNFVYAYKCNEIHYVPKISQQEYIKGNVQSLKDDAAETPTQQLEGISVLVRNPVGKKEFGVDEGEGQEHILRQ</sequence>
<evidence type="ECO:0000313" key="2">
    <source>
        <dbReference type="Proteomes" id="UP000510686"/>
    </source>
</evidence>
<evidence type="ECO:0000313" key="1">
    <source>
        <dbReference type="EMBL" id="QLI68397.1"/>
    </source>
</evidence>
<organism evidence="1 2">
    <name type="scientific">Metarhizium brunneum</name>
    <dbReference type="NCBI Taxonomy" id="500148"/>
    <lineage>
        <taxon>Eukaryota</taxon>
        <taxon>Fungi</taxon>
        <taxon>Dikarya</taxon>
        <taxon>Ascomycota</taxon>
        <taxon>Pezizomycotina</taxon>
        <taxon>Sordariomycetes</taxon>
        <taxon>Hypocreomycetidae</taxon>
        <taxon>Hypocreales</taxon>
        <taxon>Clavicipitaceae</taxon>
        <taxon>Metarhizium</taxon>
    </lineage>
</organism>
<dbReference type="KEGG" id="mbrn:26247576"/>
<reference evidence="1 2" key="1">
    <citation type="submission" date="2020-07" db="EMBL/GenBank/DDBJ databases">
        <title>Telomere length de novo assembly of all 7 chromosomes of the fungus, Metarhizium brunneum, using a novel assembly pipeline.</title>
        <authorList>
            <person name="Saud z."/>
            <person name="Kortsinoglou A."/>
            <person name="Kouvelis V.N."/>
            <person name="Butt T.M."/>
        </authorList>
    </citation>
    <scope>NUCLEOTIDE SEQUENCE [LARGE SCALE GENOMIC DNA]</scope>
    <source>
        <strain evidence="1 2">4556</strain>
    </source>
</reference>
<dbReference type="RefSeq" id="XP_014539665.2">
    <property type="nucleotide sequence ID" value="XM_014684179.2"/>
</dbReference>
<protein>
    <submittedName>
        <fullName evidence="1">Uncharacterized protein</fullName>
    </submittedName>
</protein>
<dbReference type="EMBL" id="CP058933">
    <property type="protein sequence ID" value="QLI68397.1"/>
    <property type="molecule type" value="Genomic_DNA"/>
</dbReference>
<gene>
    <name evidence="1" type="ORF">G6M90_00g030710</name>
</gene>